<accession>A0A383VTU2</accession>
<dbReference type="CDD" id="cd18186">
    <property type="entry name" value="BTB_POZ_ZBTB_KLHL-like"/>
    <property type="match status" value="1"/>
</dbReference>
<gene>
    <name evidence="6" type="ORF">BQ4739_LOCUS9219</name>
</gene>
<dbReference type="PANTHER" id="PTHR45632:SF17">
    <property type="entry name" value="KELCH-LIKE PROTEIN 31"/>
    <property type="match status" value="1"/>
</dbReference>
<sequence>MVEASSSTNCLAALDLLPDAALSLLASHWGEGAIDAHACRSSLLVQLRQQLQQTELDPTLEPSLLPQLQLPALFGFSAAVFNDNIYVYGGRSSSDTASSGVRSHLYCYDTVQQKWVAVKQYHAPAPRRWHTSVVHGECMYIYGGQAWDEARGEWEACSAISCYCFSTCSWSETAQAGCGPNCKAKRAAAAVGPTLYVLPAPHAAQAGASQGYNMLHSFDLENGCWSMRVCFGPDIPDCQQLQLEQLLHHQGSLLAVFSCNPAAASAASASLTHPSPQQQQQHLSVYSLSLGELRWHKLATHGAAPVSRTQSCIALLDDLLLVSGGARPGTAGVEQALLPDLAFLHLPSKKWHALQLPASSKPARACHAAAVMPGGASICLLGGWHEAWPQPAPSLVLQQGYMRKQQGSMQQSEGIAASRSSSSRPVINTELRTALLKTASSNSFASGRPSSSNNHHIDNPAANSSTVDLSDPSNSSAAPFHFSRNMPFTDVTITSADGDAFAAHRFILASQSPVFEAMLQPGGMSEAASGCVALPDISSAALEALLGYMYGGLPGGVPRELVLPLFSAADRFLLPGLAGECVLQLLGCLSAENVSLVADLASTHRLQDLWQACVAYAASPEVQLQVFNSAAYAAMWSDSPATAQAFTSQVVALSQKALSRMKQQLPAAAAGAAGNDTAGCLLPPLQQVDEAAAEEGTLGQHARGVKRHRTQ</sequence>
<dbReference type="InterPro" id="IPR011333">
    <property type="entry name" value="SKP1/BTB/POZ_sf"/>
</dbReference>
<dbReference type="SUPFAM" id="SSF54695">
    <property type="entry name" value="POZ domain"/>
    <property type="match status" value="1"/>
</dbReference>
<evidence type="ECO:0000256" key="2">
    <source>
        <dbReference type="ARBA" id="ARBA00022441"/>
    </source>
</evidence>
<dbReference type="SUPFAM" id="SSF117281">
    <property type="entry name" value="Kelch motif"/>
    <property type="match status" value="1"/>
</dbReference>
<dbReference type="InterPro" id="IPR000210">
    <property type="entry name" value="BTB/POZ_dom"/>
</dbReference>
<dbReference type="PANTHER" id="PTHR45632">
    <property type="entry name" value="LD33804P"/>
    <property type="match status" value="1"/>
</dbReference>
<dbReference type="InterPro" id="IPR011043">
    <property type="entry name" value="Gal_Oxase/kelch_b-propeller"/>
</dbReference>
<dbReference type="Pfam" id="PF24681">
    <property type="entry name" value="Kelch_KLHDC2_KLHL20_DRC7"/>
    <property type="match status" value="1"/>
</dbReference>
<dbReference type="InterPro" id="IPR015915">
    <property type="entry name" value="Kelch-typ_b-propeller"/>
</dbReference>
<feature type="region of interest" description="Disordered" evidence="4">
    <location>
        <begin position="692"/>
        <end position="711"/>
    </location>
</feature>
<dbReference type="Gene3D" id="2.120.10.80">
    <property type="entry name" value="Kelch-type beta propeller"/>
    <property type="match status" value="2"/>
</dbReference>
<evidence type="ECO:0000256" key="4">
    <source>
        <dbReference type="SAM" id="MobiDB-lite"/>
    </source>
</evidence>
<feature type="domain" description="BTB" evidence="5">
    <location>
        <begin position="489"/>
        <end position="552"/>
    </location>
</feature>
<feature type="region of interest" description="Disordered" evidence="4">
    <location>
        <begin position="440"/>
        <end position="474"/>
    </location>
</feature>
<feature type="region of interest" description="Disordered" evidence="4">
    <location>
        <begin position="403"/>
        <end position="424"/>
    </location>
</feature>
<reference evidence="6 7" key="1">
    <citation type="submission" date="2016-10" db="EMBL/GenBank/DDBJ databases">
        <authorList>
            <person name="Cai Z."/>
        </authorList>
    </citation>
    <scope>NUCLEOTIDE SEQUENCE [LARGE SCALE GENOMIC DNA]</scope>
</reference>
<evidence type="ECO:0000256" key="1">
    <source>
        <dbReference type="ARBA" id="ARBA00004906"/>
    </source>
</evidence>
<dbReference type="Gene3D" id="3.30.710.10">
    <property type="entry name" value="Potassium Channel Kv1.1, Chain A"/>
    <property type="match status" value="1"/>
</dbReference>
<organism evidence="6 7">
    <name type="scientific">Tetradesmus obliquus</name>
    <name type="common">Green alga</name>
    <name type="synonym">Acutodesmus obliquus</name>
    <dbReference type="NCBI Taxonomy" id="3088"/>
    <lineage>
        <taxon>Eukaryota</taxon>
        <taxon>Viridiplantae</taxon>
        <taxon>Chlorophyta</taxon>
        <taxon>core chlorophytes</taxon>
        <taxon>Chlorophyceae</taxon>
        <taxon>CS clade</taxon>
        <taxon>Sphaeropleales</taxon>
        <taxon>Scenedesmaceae</taxon>
        <taxon>Tetradesmus</taxon>
    </lineage>
</organism>
<protein>
    <recommendedName>
        <fullName evidence="5">BTB domain-containing protein</fullName>
    </recommendedName>
</protein>
<dbReference type="SUPFAM" id="SSF50965">
    <property type="entry name" value="Galactose oxidase, central domain"/>
    <property type="match status" value="1"/>
</dbReference>
<evidence type="ECO:0000313" key="6">
    <source>
        <dbReference type="EMBL" id="SZX68907.1"/>
    </source>
</evidence>
<comment type="pathway">
    <text evidence="1">Protein modification; protein ubiquitination.</text>
</comment>
<dbReference type="PROSITE" id="PS50097">
    <property type="entry name" value="BTB"/>
    <property type="match status" value="1"/>
</dbReference>
<feature type="compositionally biased region" description="Polar residues" evidence="4">
    <location>
        <begin position="440"/>
        <end position="454"/>
    </location>
</feature>
<evidence type="ECO:0000313" key="7">
    <source>
        <dbReference type="Proteomes" id="UP000256970"/>
    </source>
</evidence>
<dbReference type="AlphaFoldDB" id="A0A383VTU2"/>
<keyword evidence="3" id="KW-0677">Repeat</keyword>
<evidence type="ECO:0000259" key="5">
    <source>
        <dbReference type="PROSITE" id="PS50097"/>
    </source>
</evidence>
<proteinExistence type="predicted"/>
<keyword evidence="2" id="KW-0880">Kelch repeat</keyword>
<dbReference type="EMBL" id="FNXT01000888">
    <property type="protein sequence ID" value="SZX68907.1"/>
    <property type="molecule type" value="Genomic_DNA"/>
</dbReference>
<dbReference type="Proteomes" id="UP000256970">
    <property type="component" value="Unassembled WGS sequence"/>
</dbReference>
<name>A0A383VTU2_TETOB</name>
<evidence type="ECO:0000256" key="3">
    <source>
        <dbReference type="ARBA" id="ARBA00022737"/>
    </source>
</evidence>
<feature type="compositionally biased region" description="Polar residues" evidence="4">
    <location>
        <begin position="461"/>
        <end position="474"/>
    </location>
</feature>
<dbReference type="SMART" id="SM00225">
    <property type="entry name" value="BTB"/>
    <property type="match status" value="1"/>
</dbReference>
<dbReference type="STRING" id="3088.A0A383VTU2"/>
<dbReference type="Pfam" id="PF00651">
    <property type="entry name" value="BTB"/>
    <property type="match status" value="1"/>
</dbReference>
<keyword evidence="7" id="KW-1185">Reference proteome</keyword>